<organism evidence="3 4">
    <name type="scientific">Streptomyces armeniacus</name>
    <dbReference type="NCBI Taxonomy" id="83291"/>
    <lineage>
        <taxon>Bacteria</taxon>
        <taxon>Bacillati</taxon>
        <taxon>Actinomycetota</taxon>
        <taxon>Actinomycetes</taxon>
        <taxon>Kitasatosporales</taxon>
        <taxon>Streptomycetaceae</taxon>
        <taxon>Streptomyces</taxon>
    </lineage>
</organism>
<dbReference type="Pfam" id="PF26450">
    <property type="entry name" value="DUF8129"/>
    <property type="match status" value="1"/>
</dbReference>
<feature type="domain" description="DUF8129" evidence="2">
    <location>
        <begin position="4"/>
        <end position="59"/>
    </location>
</feature>
<evidence type="ECO:0000313" key="4">
    <source>
        <dbReference type="Proteomes" id="UP000254425"/>
    </source>
</evidence>
<accession>A0A345XNP3</accession>
<protein>
    <recommendedName>
        <fullName evidence="2">DUF8129 domain-containing protein</fullName>
    </recommendedName>
</protein>
<keyword evidence="4" id="KW-1185">Reference proteome</keyword>
<name>A0A345XNP3_9ACTN</name>
<evidence type="ECO:0000259" key="2">
    <source>
        <dbReference type="Pfam" id="PF26450"/>
    </source>
</evidence>
<dbReference type="EMBL" id="CP031320">
    <property type="protein sequence ID" value="AXK33259.1"/>
    <property type="molecule type" value="Genomic_DNA"/>
</dbReference>
<feature type="compositionally biased region" description="Basic and acidic residues" evidence="1">
    <location>
        <begin position="70"/>
        <end position="79"/>
    </location>
</feature>
<dbReference type="RefSeq" id="WP_208877996.1">
    <property type="nucleotide sequence ID" value="NZ_CP031320.1"/>
</dbReference>
<feature type="region of interest" description="Disordered" evidence="1">
    <location>
        <begin position="56"/>
        <end position="105"/>
    </location>
</feature>
<proteinExistence type="predicted"/>
<dbReference type="InterPro" id="IPR058442">
    <property type="entry name" value="DUF8129"/>
</dbReference>
<evidence type="ECO:0000313" key="3">
    <source>
        <dbReference type="EMBL" id="AXK33259.1"/>
    </source>
</evidence>
<sequence>MTGQDLPLPDYDQLPVAGLEHRIRPLAGDDVRRLLDYERAHANRPQVVEMLTARLRQLDAGAEPSSGDPEAEHSDRPEAARGGSPVSPDSSAEPSPPLRHGVHDV</sequence>
<reference evidence="3 4" key="1">
    <citation type="submission" date="2018-07" db="EMBL/GenBank/DDBJ databases">
        <title>Draft genome of the type strain Streptomyces armeniacus ATCC 15676.</title>
        <authorList>
            <person name="Labana P."/>
            <person name="Gosse J.T."/>
            <person name="Boddy C.N."/>
        </authorList>
    </citation>
    <scope>NUCLEOTIDE SEQUENCE [LARGE SCALE GENOMIC DNA]</scope>
    <source>
        <strain evidence="3 4">ATCC 15676</strain>
    </source>
</reference>
<evidence type="ECO:0000256" key="1">
    <source>
        <dbReference type="SAM" id="MobiDB-lite"/>
    </source>
</evidence>
<dbReference type="Proteomes" id="UP000254425">
    <property type="component" value="Chromosome"/>
</dbReference>
<dbReference type="AlphaFoldDB" id="A0A345XNP3"/>
<gene>
    <name evidence="3" type="ORF">DVA86_11950</name>
</gene>
<dbReference type="KEGG" id="sarm:DVA86_11950"/>